<dbReference type="CDD" id="cd05017">
    <property type="entry name" value="SIS_PGI_PMI_1"/>
    <property type="match status" value="1"/>
</dbReference>
<comment type="similarity">
    <text evidence="1">Belongs to the PGI/PMI family.</text>
</comment>
<dbReference type="SUPFAM" id="SSF53697">
    <property type="entry name" value="SIS domain"/>
    <property type="match status" value="1"/>
</dbReference>
<dbReference type="Gene3D" id="3.40.50.10490">
    <property type="entry name" value="Glucose-6-phosphate isomerase like protein, domain 1"/>
    <property type="match status" value="2"/>
</dbReference>
<accession>A0A1B7KSJ0</accession>
<dbReference type="CDD" id="cd05637">
    <property type="entry name" value="SIS_PGI_PMI_2"/>
    <property type="match status" value="1"/>
</dbReference>
<evidence type="ECO:0000259" key="3">
    <source>
        <dbReference type="PROSITE" id="PS51464"/>
    </source>
</evidence>
<dbReference type="Proteomes" id="UP000078290">
    <property type="component" value="Unassembled WGS sequence"/>
</dbReference>
<dbReference type="EMBL" id="LXMA01000023">
    <property type="protein sequence ID" value="OAT73006.1"/>
    <property type="molecule type" value="Genomic_DNA"/>
</dbReference>
<dbReference type="InterPro" id="IPR046348">
    <property type="entry name" value="SIS_dom_sf"/>
</dbReference>
<dbReference type="GO" id="GO:0004476">
    <property type="term" value="F:mannose-6-phosphate isomerase activity"/>
    <property type="evidence" value="ECO:0007669"/>
    <property type="project" value="InterPro"/>
</dbReference>
<dbReference type="GO" id="GO:0004347">
    <property type="term" value="F:glucose-6-phosphate isomerase activity"/>
    <property type="evidence" value="ECO:0007669"/>
    <property type="project" value="InterPro"/>
</dbReference>
<comment type="caution">
    <text evidence="4">The sequence shown here is derived from an EMBL/GenBank/DDBJ whole genome shotgun (WGS) entry which is preliminary data.</text>
</comment>
<name>A0A1B7KSJ0_PARTM</name>
<dbReference type="InterPro" id="IPR019490">
    <property type="entry name" value="Glu6P/Mann6P_isomerase_C"/>
</dbReference>
<keyword evidence="2 4" id="KW-0413">Isomerase</keyword>
<protein>
    <submittedName>
        <fullName evidence="4">Bifunctional phosphoglucose/phosphomannose isomerase</fullName>
    </submittedName>
</protein>
<evidence type="ECO:0000256" key="2">
    <source>
        <dbReference type="ARBA" id="ARBA00023235"/>
    </source>
</evidence>
<evidence type="ECO:0000313" key="4">
    <source>
        <dbReference type="EMBL" id="OAT73006.1"/>
    </source>
</evidence>
<proteinExistence type="inferred from homology"/>
<dbReference type="InterPro" id="IPR035484">
    <property type="entry name" value="SIS_PGI/PMI_1"/>
</dbReference>
<feature type="domain" description="SIS" evidence="3">
    <location>
        <begin position="20"/>
        <end position="164"/>
    </location>
</feature>
<dbReference type="InterPro" id="IPR001347">
    <property type="entry name" value="SIS_dom"/>
</dbReference>
<dbReference type="Pfam" id="PF10432">
    <property type="entry name" value="bact-PGI_C"/>
    <property type="match status" value="1"/>
</dbReference>
<reference evidence="5" key="1">
    <citation type="submission" date="2016-05" db="EMBL/GenBank/DDBJ databases">
        <authorList>
            <person name="Wang W."/>
            <person name="Zhu L."/>
        </authorList>
    </citation>
    <scope>NUCLEOTIDE SEQUENCE [LARGE SCALE GENOMIC DNA]</scope>
    <source>
        <strain evidence="5">W-2</strain>
    </source>
</reference>
<sequence length="336" mass="37716">MISIIENMDKQCEHAIEIGYATELKVDPSKVKNILFSGVGGSAIVGDLVKDFMLDLSSTPVLTNRDYSLPKFVGPETLVFTISYSGNSEETLSVYNRAKSIGAQIVTLSSGGQLKKMSEEDGNTTCIIPTNLQPRAAIGYMFFPLLVLMERLGFLPYMHDQYTDAIATLRKLKNQLGFNIPYKQNPAKQVAFEIYGHVPMFLTSTKKLESVTLRWKQQINENSKALAYWNSFPELNLYEVTGLEMPDEFLKNIHVIHLLEGNESSHILEQISKIHELYDFSVNGVTKITAQGNTSLGKLISLLSFSDFASAYLAILYGFDPTEIKYIHYIKKQLIT</sequence>
<dbReference type="GO" id="GO:0005975">
    <property type="term" value="P:carbohydrate metabolic process"/>
    <property type="evidence" value="ECO:0007669"/>
    <property type="project" value="InterPro"/>
</dbReference>
<dbReference type="NCBIfam" id="NF006426">
    <property type="entry name" value="PRK08674.1-6"/>
    <property type="match status" value="1"/>
</dbReference>
<dbReference type="PROSITE" id="PS51464">
    <property type="entry name" value="SIS"/>
    <property type="match status" value="1"/>
</dbReference>
<dbReference type="GO" id="GO:0097367">
    <property type="term" value="F:carbohydrate derivative binding"/>
    <property type="evidence" value="ECO:0007669"/>
    <property type="project" value="InterPro"/>
</dbReference>
<evidence type="ECO:0000313" key="5">
    <source>
        <dbReference type="Proteomes" id="UP000078290"/>
    </source>
</evidence>
<evidence type="ECO:0000256" key="1">
    <source>
        <dbReference type="ARBA" id="ARBA00010523"/>
    </source>
</evidence>
<dbReference type="AlphaFoldDB" id="A0A1B7KSJ0"/>
<gene>
    <name evidence="4" type="ORF">A7K69_08540</name>
</gene>
<dbReference type="GO" id="GO:1901135">
    <property type="term" value="P:carbohydrate derivative metabolic process"/>
    <property type="evidence" value="ECO:0007669"/>
    <property type="project" value="InterPro"/>
</dbReference>
<dbReference type="NCBIfam" id="TIGR02128">
    <property type="entry name" value="G6PI_arch"/>
    <property type="match status" value="1"/>
</dbReference>
<organism evidence="4 5">
    <name type="scientific">Parageobacillus thermoglucosidasius</name>
    <name type="common">Geobacillus thermoglucosidasius</name>
    <dbReference type="NCBI Taxonomy" id="1426"/>
    <lineage>
        <taxon>Bacteria</taxon>
        <taxon>Bacillati</taxon>
        <taxon>Bacillota</taxon>
        <taxon>Bacilli</taxon>
        <taxon>Bacillales</taxon>
        <taxon>Anoxybacillaceae</taxon>
        <taxon>Parageobacillus</taxon>
    </lineage>
</organism>